<organism evidence="1 2">
    <name type="scientific">Danio rerio</name>
    <name type="common">Zebrafish</name>
    <name type="synonym">Brachydanio rerio</name>
    <dbReference type="NCBI Taxonomy" id="7955"/>
    <lineage>
        <taxon>Eukaryota</taxon>
        <taxon>Metazoa</taxon>
        <taxon>Chordata</taxon>
        <taxon>Craniata</taxon>
        <taxon>Vertebrata</taxon>
        <taxon>Euteleostomi</taxon>
        <taxon>Actinopterygii</taxon>
        <taxon>Neopterygii</taxon>
        <taxon>Teleostei</taxon>
        <taxon>Ostariophysi</taxon>
        <taxon>Cypriniformes</taxon>
        <taxon>Danionidae</taxon>
        <taxon>Danioninae</taxon>
        <taxon>Danio</taxon>
    </lineage>
</organism>
<evidence type="ECO:0000313" key="1">
    <source>
        <dbReference type="Proteomes" id="UP000000437"/>
    </source>
</evidence>
<gene>
    <name evidence="2" type="primary">si:ch211-191o15.6</name>
</gene>
<dbReference type="RefSeq" id="XP_073778112.1">
    <property type="nucleotide sequence ID" value="XM_073922011.1"/>
</dbReference>
<accession>A0AC58H805</accession>
<protein>
    <submittedName>
        <fullName evidence="2">Uncharacterized protein CXorf65 homolog isoform X2</fullName>
    </submittedName>
</protein>
<name>A0AC58H805_DANRE</name>
<proteinExistence type="predicted"/>
<sequence length="127" mass="14179">MFIYIRHGDNEQFLLNSNCPVVILVQYLKRMFGLAESGMNDGAFTSVRSLLAGVDSALLEALQSQIDHLEKARLKQLHSVESRAATSEENSAQALPAKTTKKRKKVTHVNGSDEGVQRHTEDRKSRN</sequence>
<keyword evidence="1" id="KW-1185">Reference proteome</keyword>
<dbReference type="Proteomes" id="UP000000437">
    <property type="component" value="Chromosome 14"/>
</dbReference>
<evidence type="ECO:0000313" key="2">
    <source>
        <dbReference type="RefSeq" id="XP_073778112.1"/>
    </source>
</evidence>
<reference evidence="2" key="1">
    <citation type="submission" date="2025-08" db="UniProtKB">
        <authorList>
            <consortium name="RefSeq"/>
        </authorList>
    </citation>
    <scope>IDENTIFICATION</scope>
    <source>
        <strain evidence="2">Tuebingen</strain>
        <tissue evidence="2">Fibroblasts and whole tissue</tissue>
    </source>
</reference>